<dbReference type="RefSeq" id="WP_025074748.1">
    <property type="nucleotide sequence ID" value="NZ_FQVD01000004.1"/>
</dbReference>
<dbReference type="AlphaFoldDB" id="A0A1M4V3R3"/>
<accession>A0A1M4V3R3</accession>
<dbReference type="EMBL" id="FQVD01000004">
    <property type="protein sequence ID" value="SHE63542.1"/>
    <property type="molecule type" value="Genomic_DNA"/>
</dbReference>
<reference evidence="2 3" key="1">
    <citation type="submission" date="2016-11" db="EMBL/GenBank/DDBJ databases">
        <authorList>
            <person name="Jaros S."/>
            <person name="Januszkiewicz K."/>
            <person name="Wedrychowicz H."/>
        </authorList>
    </citation>
    <scope>NUCLEOTIDE SEQUENCE [LARGE SCALE GENOMIC DNA]</scope>
    <source>
        <strain evidence="2 3">DSM 26883</strain>
    </source>
</reference>
<gene>
    <name evidence="2" type="ORF">SAMN05444349_10480</name>
</gene>
<keyword evidence="3" id="KW-1185">Reference proteome</keyword>
<feature type="chain" id="PRO_5030031112" evidence="1">
    <location>
        <begin position="23"/>
        <end position="125"/>
    </location>
</feature>
<dbReference type="OrthoDB" id="1048712at2"/>
<feature type="signal peptide" evidence="1">
    <location>
        <begin position="1"/>
        <end position="22"/>
    </location>
</feature>
<evidence type="ECO:0000256" key="1">
    <source>
        <dbReference type="SAM" id="SignalP"/>
    </source>
</evidence>
<dbReference type="STRING" id="871325.SAMN05444349_10480"/>
<evidence type="ECO:0000313" key="2">
    <source>
        <dbReference type="EMBL" id="SHE63542.1"/>
    </source>
</evidence>
<sequence length="125" mass="14562">MKQSLKYGLLLALALLIHSVTNETVENIYKASYPTYSQEQCYLSQESPGHNTLERLYHFYSTQSCDMSHVDVVHIPADKSMLLPIAYLREHKKKTTPSYSHLPHVPNYFYDPITHYIYGLRKIII</sequence>
<evidence type="ECO:0000313" key="3">
    <source>
        <dbReference type="Proteomes" id="UP000184436"/>
    </source>
</evidence>
<protein>
    <submittedName>
        <fullName evidence="2">Uncharacterized protein</fullName>
    </submittedName>
</protein>
<name>A0A1M4V3R3_9BACE</name>
<proteinExistence type="predicted"/>
<keyword evidence="1" id="KW-0732">Signal</keyword>
<organism evidence="2 3">
    <name type="scientific">Bacteroides faecichinchillae</name>
    <dbReference type="NCBI Taxonomy" id="871325"/>
    <lineage>
        <taxon>Bacteria</taxon>
        <taxon>Pseudomonadati</taxon>
        <taxon>Bacteroidota</taxon>
        <taxon>Bacteroidia</taxon>
        <taxon>Bacteroidales</taxon>
        <taxon>Bacteroidaceae</taxon>
        <taxon>Bacteroides</taxon>
    </lineage>
</organism>
<dbReference type="Proteomes" id="UP000184436">
    <property type="component" value="Unassembled WGS sequence"/>
</dbReference>